<comment type="subcellular location">
    <subcellularLocation>
        <location evidence="1">Nucleus</location>
    </subcellularLocation>
</comment>
<dbReference type="EMBL" id="JAGMUU010000031">
    <property type="protein sequence ID" value="KAH7118596.1"/>
    <property type="molecule type" value="Genomic_DNA"/>
</dbReference>
<dbReference type="PROSITE" id="PS50048">
    <property type="entry name" value="ZN2_CY6_FUNGAL_2"/>
    <property type="match status" value="1"/>
</dbReference>
<dbReference type="SUPFAM" id="SSF57701">
    <property type="entry name" value="Zn2/Cys6 DNA-binding domain"/>
    <property type="match status" value="1"/>
</dbReference>
<dbReference type="InterPro" id="IPR036864">
    <property type="entry name" value="Zn2-C6_fun-type_DNA-bd_sf"/>
</dbReference>
<dbReference type="PROSITE" id="PS00463">
    <property type="entry name" value="ZN2_CY6_FUNGAL_1"/>
    <property type="match status" value="1"/>
</dbReference>
<evidence type="ECO:0000256" key="2">
    <source>
        <dbReference type="ARBA" id="ARBA00022723"/>
    </source>
</evidence>
<dbReference type="OrthoDB" id="4685598at2759"/>
<dbReference type="Proteomes" id="UP000717696">
    <property type="component" value="Unassembled WGS sequence"/>
</dbReference>
<gene>
    <name evidence="6" type="ORF">B0J13DRAFT_651738</name>
</gene>
<evidence type="ECO:0000256" key="4">
    <source>
        <dbReference type="ARBA" id="ARBA00023242"/>
    </source>
</evidence>
<dbReference type="Pfam" id="PF00172">
    <property type="entry name" value="Zn_clus"/>
    <property type="match status" value="1"/>
</dbReference>
<keyword evidence="3" id="KW-0238">DNA-binding</keyword>
<evidence type="ECO:0000313" key="6">
    <source>
        <dbReference type="EMBL" id="KAH7118596.1"/>
    </source>
</evidence>
<evidence type="ECO:0000256" key="3">
    <source>
        <dbReference type="ARBA" id="ARBA00023125"/>
    </source>
</evidence>
<proteinExistence type="predicted"/>
<evidence type="ECO:0000313" key="7">
    <source>
        <dbReference type="Proteomes" id="UP000717696"/>
    </source>
</evidence>
<dbReference type="CDD" id="cd00067">
    <property type="entry name" value="GAL4"/>
    <property type="match status" value="1"/>
</dbReference>
<keyword evidence="4" id="KW-0539">Nucleus</keyword>
<dbReference type="Pfam" id="PF04082">
    <property type="entry name" value="Fungal_trans"/>
    <property type="match status" value="1"/>
</dbReference>
<dbReference type="GO" id="GO:0006351">
    <property type="term" value="P:DNA-templated transcription"/>
    <property type="evidence" value="ECO:0007669"/>
    <property type="project" value="InterPro"/>
</dbReference>
<reference evidence="6" key="1">
    <citation type="journal article" date="2021" name="Nat. Commun.">
        <title>Genetic determinants of endophytism in the Arabidopsis root mycobiome.</title>
        <authorList>
            <person name="Mesny F."/>
            <person name="Miyauchi S."/>
            <person name="Thiergart T."/>
            <person name="Pickel B."/>
            <person name="Atanasova L."/>
            <person name="Karlsson M."/>
            <person name="Huettel B."/>
            <person name="Barry K.W."/>
            <person name="Haridas S."/>
            <person name="Chen C."/>
            <person name="Bauer D."/>
            <person name="Andreopoulos W."/>
            <person name="Pangilinan J."/>
            <person name="LaButti K."/>
            <person name="Riley R."/>
            <person name="Lipzen A."/>
            <person name="Clum A."/>
            <person name="Drula E."/>
            <person name="Henrissat B."/>
            <person name="Kohler A."/>
            <person name="Grigoriev I.V."/>
            <person name="Martin F.M."/>
            <person name="Hacquard S."/>
        </authorList>
    </citation>
    <scope>NUCLEOTIDE SEQUENCE</scope>
    <source>
        <strain evidence="6">MPI-CAGE-AT-0021</strain>
    </source>
</reference>
<dbReference type="GO" id="GO:0008270">
    <property type="term" value="F:zinc ion binding"/>
    <property type="evidence" value="ECO:0007669"/>
    <property type="project" value="InterPro"/>
</dbReference>
<evidence type="ECO:0000256" key="1">
    <source>
        <dbReference type="ARBA" id="ARBA00004123"/>
    </source>
</evidence>
<dbReference type="InterPro" id="IPR050987">
    <property type="entry name" value="AtrR-like"/>
</dbReference>
<comment type="caution">
    <text evidence="6">The sequence shown here is derived from an EMBL/GenBank/DDBJ whole genome shotgun (WGS) entry which is preliminary data.</text>
</comment>
<sequence>MGTKIKKAKRLRCDQACESCKRRKVRCHGSQPCIACCSRNQECVFVLRLKAVVRTSSRGTLCSKPVKRHHQNGQHVFPITKSPVSPSSVIQTPTEAMQHEMISAEPVIRLPLLQELYHMIQAKVGYRDFGNSLKTPAKSQLPVMGPSEVHMTTSPPPRPSLHRARYLLRWYRSGMSDSLAFINLAQLERGLSIWLESPDITTDAITAVYYLTLAIGAQNCPEKCNNAGHEYFSYGRYLVLTSLWDSGVPTIQSHLLVTIFLLNESRPDSSAMHLRIAVEAAVSLQIHRKPYPPTWSQFGFESSESLWRAAQILDISTAVALDRPPMTSTFHSVHPTQLGGIYTAFVGILHEARCGNVGATRAIELATNLRNRWITQWTSENRLPASESLSKLDYVHSSGTYYRSILLLSEPFLLRSAHASLNSLAQCATEDHSSSQKSVGSPEGILTELCLEAAVRVIDLLRAFVSGADVPKPLPCLVNSVFLSAVVLYVALFSSLGSTAVYGPSLQNARRILDFLGGYDKLAAEYLGILVGLENAYTSLIAGQESKVDFHCESNNLGQGFGKVNSTWSLLDFGMEAKSQNQAYGKCKTEYAQQVACSLDSWSPHEQAGDLGGEGLGVLEWWQCV</sequence>
<dbReference type="PANTHER" id="PTHR46910:SF3">
    <property type="entry name" value="HALOTOLERANCE PROTEIN 9-RELATED"/>
    <property type="match status" value="1"/>
</dbReference>
<dbReference type="Gene3D" id="4.10.240.10">
    <property type="entry name" value="Zn(2)-C6 fungal-type DNA-binding domain"/>
    <property type="match status" value="1"/>
</dbReference>
<dbReference type="AlphaFoldDB" id="A0A9P9DG63"/>
<keyword evidence="2" id="KW-0479">Metal-binding</keyword>
<evidence type="ECO:0000259" key="5">
    <source>
        <dbReference type="PROSITE" id="PS50048"/>
    </source>
</evidence>
<dbReference type="PANTHER" id="PTHR46910">
    <property type="entry name" value="TRANSCRIPTION FACTOR PDR1"/>
    <property type="match status" value="1"/>
</dbReference>
<dbReference type="InterPro" id="IPR007219">
    <property type="entry name" value="XnlR_reg_dom"/>
</dbReference>
<organism evidence="6 7">
    <name type="scientific">Dactylonectria estremocensis</name>
    <dbReference type="NCBI Taxonomy" id="1079267"/>
    <lineage>
        <taxon>Eukaryota</taxon>
        <taxon>Fungi</taxon>
        <taxon>Dikarya</taxon>
        <taxon>Ascomycota</taxon>
        <taxon>Pezizomycotina</taxon>
        <taxon>Sordariomycetes</taxon>
        <taxon>Hypocreomycetidae</taxon>
        <taxon>Hypocreales</taxon>
        <taxon>Nectriaceae</taxon>
        <taxon>Dactylonectria</taxon>
    </lineage>
</organism>
<keyword evidence="7" id="KW-1185">Reference proteome</keyword>
<dbReference type="GO" id="GO:0000981">
    <property type="term" value="F:DNA-binding transcription factor activity, RNA polymerase II-specific"/>
    <property type="evidence" value="ECO:0007669"/>
    <property type="project" value="InterPro"/>
</dbReference>
<accession>A0A9P9DG63</accession>
<name>A0A9P9DG63_9HYPO</name>
<dbReference type="GO" id="GO:0005634">
    <property type="term" value="C:nucleus"/>
    <property type="evidence" value="ECO:0007669"/>
    <property type="project" value="UniProtKB-SubCell"/>
</dbReference>
<protein>
    <recommendedName>
        <fullName evidence="5">Zn(2)-C6 fungal-type domain-containing protein</fullName>
    </recommendedName>
</protein>
<dbReference type="CDD" id="cd12148">
    <property type="entry name" value="fungal_TF_MHR"/>
    <property type="match status" value="1"/>
</dbReference>
<dbReference type="GO" id="GO:0003677">
    <property type="term" value="F:DNA binding"/>
    <property type="evidence" value="ECO:0007669"/>
    <property type="project" value="UniProtKB-KW"/>
</dbReference>
<dbReference type="InterPro" id="IPR001138">
    <property type="entry name" value="Zn2Cys6_DnaBD"/>
</dbReference>
<feature type="domain" description="Zn(2)-C6 fungal-type" evidence="5">
    <location>
        <begin position="16"/>
        <end position="45"/>
    </location>
</feature>